<dbReference type="EC" id="2.4.1.227" evidence="10"/>
<dbReference type="InterPro" id="IPR006009">
    <property type="entry name" value="GlcNAc_MurG"/>
</dbReference>
<dbReference type="PANTHER" id="PTHR21015">
    <property type="entry name" value="UDP-N-ACETYLGLUCOSAMINE--N-ACETYLMURAMYL-(PENTAPEPTIDE) PYROPHOSPHORYL-UNDECAPRENOL N-ACETYLGLUCOSAMINE TRANSFERASE 1"/>
    <property type="match status" value="1"/>
</dbReference>
<evidence type="ECO:0000259" key="11">
    <source>
        <dbReference type="Pfam" id="PF03033"/>
    </source>
</evidence>
<dbReference type="GO" id="GO:0071555">
    <property type="term" value="P:cell wall organization"/>
    <property type="evidence" value="ECO:0007669"/>
    <property type="project" value="UniProtKB-KW"/>
</dbReference>
<dbReference type="GO" id="GO:0050511">
    <property type="term" value="F:undecaprenyldiphospho-muramoylpentapeptide beta-N-acetylglucosaminyltransferase activity"/>
    <property type="evidence" value="ECO:0007669"/>
    <property type="project" value="UniProtKB-UniRule"/>
</dbReference>
<keyword evidence="2 10" id="KW-0132">Cell division</keyword>
<comment type="caution">
    <text evidence="10">Lacks conserved residue(s) required for the propagation of feature annotation.</text>
</comment>
<name>A0A1G2S8Y3_9BACT</name>
<dbReference type="AlphaFoldDB" id="A0A1G2S8Y3"/>
<dbReference type="SUPFAM" id="SSF53756">
    <property type="entry name" value="UDP-Glycosyltransferase/glycogen phosphorylase"/>
    <property type="match status" value="1"/>
</dbReference>
<evidence type="ECO:0000256" key="8">
    <source>
        <dbReference type="ARBA" id="ARBA00023306"/>
    </source>
</evidence>
<keyword evidence="4 10" id="KW-0808">Transferase</keyword>
<comment type="pathway">
    <text evidence="10">Cell wall biogenesis; peptidoglycan biosynthesis.</text>
</comment>
<evidence type="ECO:0000256" key="3">
    <source>
        <dbReference type="ARBA" id="ARBA00022676"/>
    </source>
</evidence>
<dbReference type="UniPathway" id="UPA00219"/>
<dbReference type="EMBL" id="MHUS01000010">
    <property type="protein sequence ID" value="OHA81536.1"/>
    <property type="molecule type" value="Genomic_DNA"/>
</dbReference>
<dbReference type="Proteomes" id="UP000176997">
    <property type="component" value="Unassembled WGS sequence"/>
</dbReference>
<dbReference type="Pfam" id="PF04101">
    <property type="entry name" value="Glyco_tran_28_C"/>
    <property type="match status" value="1"/>
</dbReference>
<evidence type="ECO:0000313" key="13">
    <source>
        <dbReference type="EMBL" id="OHA81536.1"/>
    </source>
</evidence>
<dbReference type="GO" id="GO:0005975">
    <property type="term" value="P:carbohydrate metabolic process"/>
    <property type="evidence" value="ECO:0007669"/>
    <property type="project" value="InterPro"/>
</dbReference>
<keyword evidence="7 10" id="KW-0472">Membrane</keyword>
<dbReference type="STRING" id="1802723.A2675_03655"/>
<evidence type="ECO:0000313" key="14">
    <source>
        <dbReference type="Proteomes" id="UP000176997"/>
    </source>
</evidence>
<feature type="domain" description="Glycosyltransferase family 28 N-terminal" evidence="11">
    <location>
        <begin position="3"/>
        <end position="148"/>
    </location>
</feature>
<dbReference type="GO" id="GO:0051991">
    <property type="term" value="F:UDP-N-acetyl-D-glucosamine:N-acetylmuramoyl-L-alanyl-D-glutamyl-meso-2,6-diaminopimelyl-D-alanyl-D-alanine-diphosphoundecaprenol 4-beta-N-acetylglucosaminlytransferase activity"/>
    <property type="evidence" value="ECO:0007669"/>
    <property type="project" value="RHEA"/>
</dbReference>
<comment type="subcellular location">
    <subcellularLocation>
        <location evidence="10">Cell membrane</location>
        <topology evidence="10">Peripheral membrane protein</topology>
        <orientation evidence="10">Cytoplasmic side</orientation>
    </subcellularLocation>
</comment>
<comment type="caution">
    <text evidence="13">The sequence shown here is derived from an EMBL/GenBank/DDBJ whole genome shotgun (WGS) entry which is preliminary data.</text>
</comment>
<dbReference type="HAMAP" id="MF_00033">
    <property type="entry name" value="MurG"/>
    <property type="match status" value="1"/>
</dbReference>
<evidence type="ECO:0000256" key="5">
    <source>
        <dbReference type="ARBA" id="ARBA00022960"/>
    </source>
</evidence>
<keyword evidence="6 10" id="KW-0573">Peptidoglycan synthesis</keyword>
<dbReference type="PANTHER" id="PTHR21015:SF22">
    <property type="entry name" value="GLYCOSYLTRANSFERASE"/>
    <property type="match status" value="1"/>
</dbReference>
<evidence type="ECO:0000256" key="9">
    <source>
        <dbReference type="ARBA" id="ARBA00023316"/>
    </source>
</evidence>
<dbReference type="Gene3D" id="3.40.50.2000">
    <property type="entry name" value="Glycogen Phosphorylase B"/>
    <property type="match status" value="2"/>
</dbReference>
<dbReference type="GO" id="GO:0008360">
    <property type="term" value="P:regulation of cell shape"/>
    <property type="evidence" value="ECO:0007669"/>
    <property type="project" value="UniProtKB-KW"/>
</dbReference>
<dbReference type="InterPro" id="IPR007235">
    <property type="entry name" value="Glyco_trans_28_C"/>
</dbReference>
<evidence type="ECO:0000256" key="7">
    <source>
        <dbReference type="ARBA" id="ARBA00023136"/>
    </source>
</evidence>
<evidence type="ECO:0000256" key="6">
    <source>
        <dbReference type="ARBA" id="ARBA00022984"/>
    </source>
</evidence>
<dbReference type="CDD" id="cd03785">
    <property type="entry name" value="GT28_MurG"/>
    <property type="match status" value="1"/>
</dbReference>
<organism evidence="13 14">
    <name type="scientific">Candidatus Yonathbacteria bacterium RIFCSPHIGHO2_01_FULL_51_10</name>
    <dbReference type="NCBI Taxonomy" id="1802723"/>
    <lineage>
        <taxon>Bacteria</taxon>
        <taxon>Candidatus Yonathiibacteriota</taxon>
    </lineage>
</organism>
<evidence type="ECO:0000256" key="1">
    <source>
        <dbReference type="ARBA" id="ARBA00022475"/>
    </source>
</evidence>
<dbReference type="InterPro" id="IPR004276">
    <property type="entry name" value="GlycoTrans_28_N"/>
</dbReference>
<keyword evidence="5 10" id="KW-0133">Cell shape</keyword>
<dbReference type="NCBIfam" id="TIGR01133">
    <property type="entry name" value="murG"/>
    <property type="match status" value="1"/>
</dbReference>
<keyword evidence="1 10" id="KW-1003">Cell membrane</keyword>
<comment type="catalytic activity">
    <reaction evidence="10">
        <text>di-trans,octa-cis-undecaprenyl diphospho-N-acetyl-alpha-D-muramoyl-L-alanyl-D-glutamyl-meso-2,6-diaminopimeloyl-D-alanyl-D-alanine + UDP-N-acetyl-alpha-D-glucosamine = di-trans,octa-cis-undecaprenyl diphospho-[N-acetyl-alpha-D-glucosaminyl-(1-&gt;4)]-N-acetyl-alpha-D-muramoyl-L-alanyl-D-glutamyl-meso-2,6-diaminopimeloyl-D-alanyl-D-alanine + UDP + H(+)</text>
        <dbReference type="Rhea" id="RHEA:31227"/>
        <dbReference type="ChEBI" id="CHEBI:15378"/>
        <dbReference type="ChEBI" id="CHEBI:57705"/>
        <dbReference type="ChEBI" id="CHEBI:58223"/>
        <dbReference type="ChEBI" id="CHEBI:61387"/>
        <dbReference type="ChEBI" id="CHEBI:61388"/>
        <dbReference type="EC" id="2.4.1.227"/>
    </reaction>
</comment>
<evidence type="ECO:0000259" key="12">
    <source>
        <dbReference type="Pfam" id="PF04101"/>
    </source>
</evidence>
<evidence type="ECO:0000256" key="4">
    <source>
        <dbReference type="ARBA" id="ARBA00022679"/>
    </source>
</evidence>
<evidence type="ECO:0000256" key="10">
    <source>
        <dbReference type="HAMAP-Rule" id="MF_00033"/>
    </source>
</evidence>
<evidence type="ECO:0000256" key="2">
    <source>
        <dbReference type="ARBA" id="ARBA00022618"/>
    </source>
</evidence>
<keyword evidence="9 10" id="KW-0961">Cell wall biogenesis/degradation</keyword>
<comment type="similarity">
    <text evidence="10">Belongs to the glycosyltransferase 28 family. MurG subfamily.</text>
</comment>
<sequence length="384" mass="42028">MKVVFAGGGGGHFYPIIAIAQELGALLEERRIANVQMYFIADKPYDERALFEHRLIFKRLSTGKMRTYTSAASSENIIDMFKTGIACVHAIGMLFALYPDVVIGKGGYASFPTLFAARLLRIPVIIHESDAVPGRVNRWAGKFAKRIAVSYPEAAQYFPQGKTAFTGAPIRHEIQAPIREGSHEFFGLDPALPTLFVLGGSQGAQVINDGIVEALPQLVERYQLIHQTGPLNLTEVEQTSALTLENNPNAHRYKPLAYLNDEAMVRAAGIADLVISRAGSTVFELASWGLPSIMIPLAIAHGDHQRKNAYIYAKAGACEVIDEANLTPHILAAEINAVMDDPERRKRMASAAKAFAKDNAAAKITQQIVAVLVDHRRMEAQPQE</sequence>
<proteinExistence type="inferred from homology"/>
<feature type="binding site" evidence="10">
    <location>
        <position position="305"/>
    </location>
    <ligand>
        <name>UDP-N-acetyl-alpha-D-glucosamine</name>
        <dbReference type="ChEBI" id="CHEBI:57705"/>
    </ligand>
</feature>
<reference evidence="13 14" key="1">
    <citation type="journal article" date="2016" name="Nat. Commun.">
        <title>Thousands of microbial genomes shed light on interconnected biogeochemical processes in an aquifer system.</title>
        <authorList>
            <person name="Anantharaman K."/>
            <person name="Brown C.T."/>
            <person name="Hug L.A."/>
            <person name="Sharon I."/>
            <person name="Castelle C.J."/>
            <person name="Probst A.J."/>
            <person name="Thomas B.C."/>
            <person name="Singh A."/>
            <person name="Wilkins M.J."/>
            <person name="Karaoz U."/>
            <person name="Brodie E.L."/>
            <person name="Williams K.H."/>
            <person name="Hubbard S.S."/>
            <person name="Banfield J.F."/>
        </authorList>
    </citation>
    <scope>NUCLEOTIDE SEQUENCE [LARGE SCALE GENOMIC DNA]</scope>
</reference>
<dbReference type="Pfam" id="PF03033">
    <property type="entry name" value="Glyco_transf_28"/>
    <property type="match status" value="1"/>
</dbReference>
<feature type="domain" description="Glycosyl transferase family 28 C-terminal" evidence="12">
    <location>
        <begin position="194"/>
        <end position="361"/>
    </location>
</feature>
<gene>
    <name evidence="10" type="primary">murG</name>
    <name evidence="13" type="ORF">A2675_03655</name>
</gene>
<keyword evidence="8 10" id="KW-0131">Cell cycle</keyword>
<protein>
    <recommendedName>
        <fullName evidence="10">UDP-N-acetylglucosamine--N-acetylmuramyl-(pentapeptide) pyrophosphoryl-undecaprenol N-acetylglucosamine transferase</fullName>
        <ecNumber evidence="10">2.4.1.227</ecNumber>
    </recommendedName>
    <alternativeName>
        <fullName evidence="10">Undecaprenyl-PP-MurNAc-pentapeptide-UDPGlcNAc GlcNAc transferase</fullName>
    </alternativeName>
</protein>
<feature type="binding site" evidence="10">
    <location>
        <position position="171"/>
    </location>
    <ligand>
        <name>UDP-N-acetyl-alpha-D-glucosamine</name>
        <dbReference type="ChEBI" id="CHEBI:57705"/>
    </ligand>
</feature>
<keyword evidence="3 10" id="KW-0328">Glycosyltransferase</keyword>
<dbReference type="GO" id="GO:0009252">
    <property type="term" value="P:peptidoglycan biosynthetic process"/>
    <property type="evidence" value="ECO:0007669"/>
    <property type="project" value="UniProtKB-UniRule"/>
</dbReference>
<accession>A0A1G2S8Y3</accession>
<feature type="binding site" evidence="10">
    <location>
        <position position="201"/>
    </location>
    <ligand>
        <name>UDP-N-acetyl-alpha-D-glucosamine</name>
        <dbReference type="ChEBI" id="CHEBI:57705"/>
    </ligand>
</feature>
<comment type="function">
    <text evidence="10">Cell wall formation. Catalyzes the transfer of a GlcNAc subunit on undecaprenyl-pyrophosphoryl-MurNAc-pentapeptide (lipid intermediate I) to form undecaprenyl-pyrophosphoryl-MurNAc-(pentapeptide)GlcNAc (lipid intermediate II).</text>
</comment>
<dbReference type="GO" id="GO:0005886">
    <property type="term" value="C:plasma membrane"/>
    <property type="evidence" value="ECO:0007669"/>
    <property type="project" value="UniProtKB-SubCell"/>
</dbReference>
<dbReference type="GO" id="GO:0051301">
    <property type="term" value="P:cell division"/>
    <property type="evidence" value="ECO:0007669"/>
    <property type="project" value="UniProtKB-KW"/>
</dbReference>